<reference evidence="4 5" key="3">
    <citation type="submission" date="2021-03" db="EMBL/GenBank/DDBJ databases">
        <authorList>
            <person name="Stanton E."/>
        </authorList>
    </citation>
    <scope>NUCLEOTIDE SEQUENCE [LARGE SCALE GENOMIC DNA]</scope>
    <source>
        <strain evidence="4 5">2020EL-00037</strain>
    </source>
</reference>
<evidence type="ECO:0000313" key="2">
    <source>
        <dbReference type="EMBL" id="EML7081908.1"/>
    </source>
</evidence>
<reference evidence="3" key="2">
    <citation type="submission" date="2020-11" db="EMBL/GenBank/DDBJ databases">
        <authorList>
            <consortium name="NCBI Pathogen Detection Project"/>
        </authorList>
    </citation>
    <scope>NUCLEOTIDE SEQUENCE</scope>
    <source>
        <strain evidence="3">R404</strain>
    </source>
</reference>
<feature type="transmembrane region" description="Helical" evidence="1">
    <location>
        <begin position="12"/>
        <end position="29"/>
    </location>
</feature>
<keyword evidence="5" id="KW-1185">Reference proteome</keyword>
<dbReference type="GeneID" id="93285921"/>
<evidence type="ECO:0000313" key="5">
    <source>
        <dbReference type="Proteomes" id="UP000673434"/>
    </source>
</evidence>
<dbReference type="OrthoDB" id="6922075at2"/>
<reference evidence="3" key="1">
    <citation type="journal article" date="2018" name="Genome Biol.">
        <title>SKESA: strategic k-mer extension for scrupulous assemblies.</title>
        <authorList>
            <person name="Souvorov A."/>
            <person name="Agarwala R."/>
            <person name="Lipman D.J."/>
        </authorList>
    </citation>
    <scope>NUCLEOTIDE SEQUENCE</scope>
    <source>
        <strain evidence="3">R404</strain>
    </source>
</reference>
<keyword evidence="1" id="KW-0472">Membrane</keyword>
<organism evidence="2">
    <name type="scientific">Klebsiella oxytoca</name>
    <dbReference type="NCBI Taxonomy" id="571"/>
    <lineage>
        <taxon>Bacteria</taxon>
        <taxon>Pseudomonadati</taxon>
        <taxon>Pseudomonadota</taxon>
        <taxon>Gammaproteobacteria</taxon>
        <taxon>Enterobacterales</taxon>
        <taxon>Enterobacteriaceae</taxon>
        <taxon>Klebsiella/Raoultella group</taxon>
        <taxon>Klebsiella</taxon>
    </lineage>
</organism>
<name>A0A2U4DZN0_KLEOX</name>
<dbReference type="RefSeq" id="WP_004100239.1">
    <property type="nucleotide sequence ID" value="NZ_ABFNOZ020000001.1"/>
</dbReference>
<dbReference type="Proteomes" id="UP000673434">
    <property type="component" value="Unassembled WGS sequence"/>
</dbReference>
<dbReference type="Proteomes" id="UP000856143">
    <property type="component" value="Unassembled WGS sequence"/>
</dbReference>
<sequence length="139" mass="16137">MKLKRKHVFRFWGGMDLFYLIQFLGWNLYHQRLPFYDDILSYLQLVPTLGPAAAWLFPLNVLLIVTIPVSMVLLWRQSRYALRLACAQTPLRLAFMLPSLSLVLWGAQVLGVKGAAFFIALLLVSEAAKLMTLWRWRKI</sequence>
<dbReference type="EMBL" id="DACSEO010000086">
    <property type="protein sequence ID" value="HAT1684147.1"/>
    <property type="molecule type" value="Genomic_DNA"/>
</dbReference>
<proteinExistence type="predicted"/>
<comment type="caution">
    <text evidence="2">The sequence shown here is derived from an EMBL/GenBank/DDBJ whole genome shotgun (WGS) entry which is preliminary data.</text>
</comment>
<protein>
    <submittedName>
        <fullName evidence="2">Arginine:ornithine antiporter</fullName>
    </submittedName>
</protein>
<gene>
    <name evidence="3" type="ORF">I8Y21_004918</name>
    <name evidence="4" type="ORF">J7S78_11110</name>
    <name evidence="2" type="ORF">RYF40_002351</name>
</gene>
<feature type="transmembrane region" description="Helical" evidence="1">
    <location>
        <begin position="49"/>
        <end position="73"/>
    </location>
</feature>
<keyword evidence="1" id="KW-1133">Transmembrane helix</keyword>
<evidence type="ECO:0000256" key="1">
    <source>
        <dbReference type="SAM" id="Phobius"/>
    </source>
</evidence>
<evidence type="ECO:0000313" key="3">
    <source>
        <dbReference type="EMBL" id="HAT1684147.1"/>
    </source>
</evidence>
<reference evidence="2" key="4">
    <citation type="submission" date="2024-02" db="EMBL/GenBank/DDBJ databases">
        <authorList>
            <consortium name="Clinical and Environmental Microbiology Branch: Whole genome sequencing antimicrobial resistance pathogens in the healthcare setting"/>
        </authorList>
    </citation>
    <scope>NUCLEOTIDE SEQUENCE</scope>
    <source>
        <strain evidence="2">2023BB-00086</strain>
    </source>
</reference>
<dbReference type="EMBL" id="ABNOCX020000003">
    <property type="protein sequence ID" value="EML7081908.1"/>
    <property type="molecule type" value="Genomic_DNA"/>
</dbReference>
<evidence type="ECO:0000313" key="4">
    <source>
        <dbReference type="EMBL" id="MBQ0600343.1"/>
    </source>
</evidence>
<dbReference type="AlphaFoldDB" id="A0A2U4DZN0"/>
<keyword evidence="1" id="KW-0812">Transmembrane</keyword>
<accession>A0A2U4DZN0</accession>
<dbReference type="EMBL" id="JAGKON010000010">
    <property type="protein sequence ID" value="MBQ0600343.1"/>
    <property type="molecule type" value="Genomic_DNA"/>
</dbReference>